<feature type="transmembrane region" description="Helical" evidence="5">
    <location>
        <begin position="102"/>
        <end position="121"/>
    </location>
</feature>
<dbReference type="PANTHER" id="PTHR11132">
    <property type="entry name" value="SOLUTE CARRIER FAMILY 35"/>
    <property type="match status" value="1"/>
</dbReference>
<sequence>MDSSTLSLHPIKSLFVFGTLNVINSLFSRIVITKFFFDYPIVISLFNMALLLSLIEFARITKLLKVQAYTFYRGKTMFVPSFFFCLSHYISLHCFDGISLPFFPFFEKFIPILVVIFYLLFLRKEHPSIITLAILVFICFAVFEVSFDLLGLIYSFGALAMQSASLVLMEKVRTQMDMSVIELIYLNTFNCLCLFLIADIVQDELRDAYSYFQTNTTTTFYVCFFIMIITGSFVHSMLIYCVATTNTLNTTIAQNCSSSIQTFIAYLLSIEVFYDSSPTFTTFFGIIITIVATILYLVSSKDKQLKPFGKIKYNAIVQHE</sequence>
<feature type="transmembrane region" description="Helical" evidence="5">
    <location>
        <begin position="39"/>
        <end position="58"/>
    </location>
</feature>
<feature type="transmembrane region" description="Helical" evidence="5">
    <location>
        <begin position="12"/>
        <end position="33"/>
    </location>
</feature>
<keyword evidence="7" id="KW-1185">Reference proteome</keyword>
<feature type="transmembrane region" description="Helical" evidence="5">
    <location>
        <begin position="180"/>
        <end position="198"/>
    </location>
</feature>
<accession>A0A8S9ZM47</accession>
<feature type="transmembrane region" description="Helical" evidence="5">
    <location>
        <begin position="255"/>
        <end position="274"/>
    </location>
</feature>
<evidence type="ECO:0000256" key="5">
    <source>
        <dbReference type="SAM" id="Phobius"/>
    </source>
</evidence>
<evidence type="ECO:0000313" key="6">
    <source>
        <dbReference type="EMBL" id="KAF7634519.1"/>
    </source>
</evidence>
<feature type="transmembrane region" description="Helical" evidence="5">
    <location>
        <begin position="128"/>
        <end position="143"/>
    </location>
</feature>
<evidence type="ECO:0000256" key="2">
    <source>
        <dbReference type="ARBA" id="ARBA00022692"/>
    </source>
</evidence>
<gene>
    <name evidence="6" type="ORF">Mgra_00006090</name>
</gene>
<organism evidence="6 7">
    <name type="scientific">Meloidogyne graminicola</name>
    <dbReference type="NCBI Taxonomy" id="189291"/>
    <lineage>
        <taxon>Eukaryota</taxon>
        <taxon>Metazoa</taxon>
        <taxon>Ecdysozoa</taxon>
        <taxon>Nematoda</taxon>
        <taxon>Chromadorea</taxon>
        <taxon>Rhabditida</taxon>
        <taxon>Tylenchina</taxon>
        <taxon>Tylenchomorpha</taxon>
        <taxon>Tylenchoidea</taxon>
        <taxon>Meloidogynidae</taxon>
        <taxon>Meloidogyninae</taxon>
        <taxon>Meloidogyne</taxon>
    </lineage>
</organism>
<keyword evidence="2 5" id="KW-0812">Transmembrane</keyword>
<feature type="transmembrane region" description="Helical" evidence="5">
    <location>
        <begin position="149"/>
        <end position="168"/>
    </location>
</feature>
<feature type="transmembrane region" description="Helical" evidence="5">
    <location>
        <begin position="218"/>
        <end position="243"/>
    </location>
</feature>
<dbReference type="GO" id="GO:0016020">
    <property type="term" value="C:membrane"/>
    <property type="evidence" value="ECO:0007669"/>
    <property type="project" value="UniProtKB-SubCell"/>
</dbReference>
<evidence type="ECO:0000313" key="7">
    <source>
        <dbReference type="Proteomes" id="UP000605970"/>
    </source>
</evidence>
<evidence type="ECO:0000256" key="3">
    <source>
        <dbReference type="ARBA" id="ARBA00022989"/>
    </source>
</evidence>
<evidence type="ECO:0000256" key="4">
    <source>
        <dbReference type="ARBA" id="ARBA00023136"/>
    </source>
</evidence>
<evidence type="ECO:0008006" key="8">
    <source>
        <dbReference type="Google" id="ProtNLM"/>
    </source>
</evidence>
<dbReference type="AlphaFoldDB" id="A0A8S9ZM47"/>
<comment type="caution">
    <text evidence="6">The sequence shown here is derived from an EMBL/GenBank/DDBJ whole genome shotgun (WGS) entry which is preliminary data.</text>
</comment>
<dbReference type="Proteomes" id="UP000605970">
    <property type="component" value="Unassembled WGS sequence"/>
</dbReference>
<feature type="transmembrane region" description="Helical" evidence="5">
    <location>
        <begin position="280"/>
        <end position="298"/>
    </location>
</feature>
<keyword evidence="3 5" id="KW-1133">Transmembrane helix</keyword>
<reference evidence="6" key="1">
    <citation type="journal article" date="2020" name="Ecol. Evol.">
        <title>Genome structure and content of the rice root-knot nematode (Meloidogyne graminicola).</title>
        <authorList>
            <person name="Phan N.T."/>
            <person name="Danchin E.G.J."/>
            <person name="Klopp C."/>
            <person name="Perfus-Barbeoch L."/>
            <person name="Kozlowski D.K."/>
            <person name="Koutsovoulos G.D."/>
            <person name="Lopez-Roques C."/>
            <person name="Bouchez O."/>
            <person name="Zahm M."/>
            <person name="Besnard G."/>
            <person name="Bellafiore S."/>
        </authorList>
    </citation>
    <scope>NUCLEOTIDE SEQUENCE</scope>
    <source>
        <strain evidence="6">VN-18</strain>
    </source>
</reference>
<comment type="subcellular location">
    <subcellularLocation>
        <location evidence="1">Membrane</location>
        <topology evidence="1">Multi-pass membrane protein</topology>
    </subcellularLocation>
</comment>
<dbReference type="InterPro" id="IPR050186">
    <property type="entry name" value="TPT_transporter"/>
</dbReference>
<feature type="transmembrane region" description="Helical" evidence="5">
    <location>
        <begin position="70"/>
        <end position="90"/>
    </location>
</feature>
<dbReference type="OrthoDB" id="417037at2759"/>
<name>A0A8S9ZM47_9BILA</name>
<evidence type="ECO:0000256" key="1">
    <source>
        <dbReference type="ARBA" id="ARBA00004141"/>
    </source>
</evidence>
<protein>
    <recommendedName>
        <fullName evidence="8">TPT domain-containing protein</fullName>
    </recommendedName>
</protein>
<dbReference type="EMBL" id="JABEBT010000056">
    <property type="protein sequence ID" value="KAF7634519.1"/>
    <property type="molecule type" value="Genomic_DNA"/>
</dbReference>
<proteinExistence type="predicted"/>
<keyword evidence="4 5" id="KW-0472">Membrane</keyword>